<dbReference type="PANTHER" id="PTHR30126:SF98">
    <property type="entry name" value="HTH-TYPE TRANSCRIPTIONAL ACTIVATOR BAUR"/>
    <property type="match status" value="1"/>
</dbReference>
<dbReference type="GO" id="GO:0000976">
    <property type="term" value="F:transcription cis-regulatory region binding"/>
    <property type="evidence" value="ECO:0007669"/>
    <property type="project" value="TreeGrafter"/>
</dbReference>
<dbReference type="Pfam" id="PF00126">
    <property type="entry name" value="HTH_1"/>
    <property type="match status" value="1"/>
</dbReference>
<evidence type="ECO:0000256" key="2">
    <source>
        <dbReference type="ARBA" id="ARBA00023015"/>
    </source>
</evidence>
<keyword evidence="2" id="KW-0805">Transcription regulation</keyword>
<dbReference type="AlphaFoldDB" id="A0A6S7F8B3"/>
<dbReference type="PANTHER" id="PTHR30126">
    <property type="entry name" value="HTH-TYPE TRANSCRIPTIONAL REGULATOR"/>
    <property type="match status" value="1"/>
</dbReference>
<dbReference type="InterPro" id="IPR036388">
    <property type="entry name" value="WH-like_DNA-bd_sf"/>
</dbReference>
<protein>
    <recommendedName>
        <fullName evidence="5">HTH lysR-type domain-containing protein</fullName>
    </recommendedName>
</protein>
<accession>A0A6S7F8B3</accession>
<reference evidence="6 7" key="1">
    <citation type="submission" date="2020-04" db="EMBL/GenBank/DDBJ databases">
        <authorList>
            <person name="De Canck E."/>
        </authorList>
    </citation>
    <scope>NUCLEOTIDE SEQUENCE [LARGE SCALE GENOMIC DNA]</scope>
    <source>
        <strain evidence="6 7">LMG 6000</strain>
    </source>
</reference>
<dbReference type="Pfam" id="PF03466">
    <property type="entry name" value="LysR_substrate"/>
    <property type="match status" value="1"/>
</dbReference>
<evidence type="ECO:0000313" key="6">
    <source>
        <dbReference type="EMBL" id="CAB3930779.1"/>
    </source>
</evidence>
<dbReference type="InterPro" id="IPR005119">
    <property type="entry name" value="LysR_subst-bd"/>
</dbReference>
<evidence type="ECO:0000313" key="7">
    <source>
        <dbReference type="Proteomes" id="UP000494183"/>
    </source>
</evidence>
<dbReference type="InterPro" id="IPR000847">
    <property type="entry name" value="LysR_HTH_N"/>
</dbReference>
<comment type="similarity">
    <text evidence="1">Belongs to the LysR transcriptional regulatory family.</text>
</comment>
<dbReference type="GeneID" id="92762833"/>
<keyword evidence="7" id="KW-1185">Reference proteome</keyword>
<name>A0A6S7F8B3_9BURK</name>
<feature type="domain" description="HTH lysR-type" evidence="5">
    <location>
        <begin position="8"/>
        <end position="65"/>
    </location>
</feature>
<proteinExistence type="inferred from homology"/>
<evidence type="ECO:0000256" key="1">
    <source>
        <dbReference type="ARBA" id="ARBA00009437"/>
    </source>
</evidence>
<dbReference type="RefSeq" id="WP_063643126.1">
    <property type="nucleotide sequence ID" value="NZ_CADIJK010000015.1"/>
</dbReference>
<dbReference type="KEGG" id="ais:BUW96_13780"/>
<evidence type="ECO:0000256" key="3">
    <source>
        <dbReference type="ARBA" id="ARBA00023125"/>
    </source>
</evidence>
<evidence type="ECO:0000259" key="5">
    <source>
        <dbReference type="PROSITE" id="PS50931"/>
    </source>
</evidence>
<gene>
    <name evidence="6" type="ORF">LMG6000_01840</name>
</gene>
<sequence length="297" mass="33132">MLTSTTDLDIRLLRIFLAIVDAGGVSAAQGALGVGQSTISEQLATLEVRLGFTLCERGRGGFRLTAKGERFVRMARGLLNTLSDFSAEARNMDKQLVGRLTLGLCGHSTMQQNVRMAQAIERFRQRDEAVRLSLRVCGPRELEGLLLQGEIQVAIGYFWHRVPFLDYTPLYAERQVACCGPSHPLAARAGRATQEDVAQWEWAWRTYPVPEAEFPDWQARVTAEADNMEAVAMLVLSGAHLGYLPEHFCRPYIEAGLLHALNPEVLHYDVTFRMVTRRRAALDEVTRAFVADMRAGV</sequence>
<evidence type="ECO:0000256" key="4">
    <source>
        <dbReference type="ARBA" id="ARBA00023163"/>
    </source>
</evidence>
<dbReference type="Proteomes" id="UP000494183">
    <property type="component" value="Unassembled WGS sequence"/>
</dbReference>
<dbReference type="PROSITE" id="PS50931">
    <property type="entry name" value="HTH_LYSR"/>
    <property type="match status" value="1"/>
</dbReference>
<dbReference type="InterPro" id="IPR036390">
    <property type="entry name" value="WH_DNA-bd_sf"/>
</dbReference>
<dbReference type="EMBL" id="CADILH010000002">
    <property type="protein sequence ID" value="CAB3930779.1"/>
    <property type="molecule type" value="Genomic_DNA"/>
</dbReference>
<keyword evidence="3" id="KW-0238">DNA-binding</keyword>
<dbReference type="Gene3D" id="3.40.190.290">
    <property type="match status" value="1"/>
</dbReference>
<dbReference type="CDD" id="cd05466">
    <property type="entry name" value="PBP2_LTTR_substrate"/>
    <property type="match status" value="1"/>
</dbReference>
<dbReference type="GO" id="GO:0003700">
    <property type="term" value="F:DNA-binding transcription factor activity"/>
    <property type="evidence" value="ECO:0007669"/>
    <property type="project" value="InterPro"/>
</dbReference>
<organism evidence="6 7">
    <name type="scientific">Achromobacter insolitus</name>
    <dbReference type="NCBI Taxonomy" id="217204"/>
    <lineage>
        <taxon>Bacteria</taxon>
        <taxon>Pseudomonadati</taxon>
        <taxon>Pseudomonadota</taxon>
        <taxon>Betaproteobacteria</taxon>
        <taxon>Burkholderiales</taxon>
        <taxon>Alcaligenaceae</taxon>
        <taxon>Achromobacter</taxon>
    </lineage>
</organism>
<dbReference type="SUPFAM" id="SSF53850">
    <property type="entry name" value="Periplasmic binding protein-like II"/>
    <property type="match status" value="1"/>
</dbReference>
<keyword evidence="4" id="KW-0804">Transcription</keyword>
<dbReference type="SUPFAM" id="SSF46785">
    <property type="entry name" value="Winged helix' DNA-binding domain"/>
    <property type="match status" value="1"/>
</dbReference>
<dbReference type="Gene3D" id="1.10.10.10">
    <property type="entry name" value="Winged helix-like DNA-binding domain superfamily/Winged helix DNA-binding domain"/>
    <property type="match status" value="1"/>
</dbReference>